<dbReference type="InterPro" id="IPR013325">
    <property type="entry name" value="RNA_pol_sigma_r2"/>
</dbReference>
<evidence type="ECO:0000256" key="2">
    <source>
        <dbReference type="ARBA" id="ARBA00023015"/>
    </source>
</evidence>
<comment type="caution">
    <text evidence="8">The sequence shown here is derived from an EMBL/GenBank/DDBJ whole genome shotgun (WGS) entry which is preliminary data.</text>
</comment>
<dbReference type="InterPro" id="IPR014284">
    <property type="entry name" value="RNA_pol_sigma-70_dom"/>
</dbReference>
<sequence length="195" mass="23127">METQDLSIDMELLSGLKRSERTAFNSIYEKYSAILYRTSFKRLADSDLCNDIIHDIFLSLWENREKANINNLKAYLFQSLRYVIIDHISKKSKTEKLLENYLYLLQKDYIGTDHQVRSTLLEQLINEEVRRLPEKMRMVYLMSREQHLSHEEIAAKMGITTDTVRSHIKQALRRLRIHLGVTLLLLILITLSHYR</sequence>
<dbReference type="PANTHER" id="PTHR43133:SF46">
    <property type="entry name" value="RNA POLYMERASE SIGMA-70 FACTOR ECF SUBFAMILY"/>
    <property type="match status" value="1"/>
</dbReference>
<keyword evidence="5" id="KW-0472">Membrane</keyword>
<evidence type="ECO:0000259" key="6">
    <source>
        <dbReference type="Pfam" id="PF04542"/>
    </source>
</evidence>
<dbReference type="AlphaFoldDB" id="A0A4R6WK75"/>
<dbReference type="SUPFAM" id="SSF88946">
    <property type="entry name" value="Sigma2 domain of RNA polymerase sigma factors"/>
    <property type="match status" value="1"/>
</dbReference>
<keyword evidence="2" id="KW-0805">Transcription regulation</keyword>
<dbReference type="Pfam" id="PF04542">
    <property type="entry name" value="Sigma70_r2"/>
    <property type="match status" value="1"/>
</dbReference>
<evidence type="ECO:0000256" key="5">
    <source>
        <dbReference type="SAM" id="Phobius"/>
    </source>
</evidence>
<feature type="transmembrane region" description="Helical" evidence="5">
    <location>
        <begin position="175"/>
        <end position="194"/>
    </location>
</feature>
<comment type="similarity">
    <text evidence="1">Belongs to the sigma-70 factor family. ECF subfamily.</text>
</comment>
<reference evidence="8 9" key="1">
    <citation type="submission" date="2019-03" db="EMBL/GenBank/DDBJ databases">
        <title>Genomic Encyclopedia of Archaeal and Bacterial Type Strains, Phase II (KMG-II): from individual species to whole genera.</title>
        <authorList>
            <person name="Goeker M."/>
        </authorList>
    </citation>
    <scope>NUCLEOTIDE SEQUENCE [LARGE SCALE GENOMIC DNA]</scope>
    <source>
        <strain evidence="8 9">DSM 28353</strain>
    </source>
</reference>
<dbReference type="Pfam" id="PF08281">
    <property type="entry name" value="Sigma70_r4_2"/>
    <property type="match status" value="1"/>
</dbReference>
<dbReference type="InterPro" id="IPR013324">
    <property type="entry name" value="RNA_pol_sigma_r3/r4-like"/>
</dbReference>
<dbReference type="OrthoDB" id="659569at2"/>
<keyword evidence="5" id="KW-0812">Transmembrane</keyword>
<dbReference type="Proteomes" id="UP000295292">
    <property type="component" value="Unassembled WGS sequence"/>
</dbReference>
<evidence type="ECO:0000256" key="3">
    <source>
        <dbReference type="ARBA" id="ARBA00023082"/>
    </source>
</evidence>
<name>A0A4R6WK75_9SPHI</name>
<organism evidence="8 9">
    <name type="scientific">Sphingobacterium yanglingense</name>
    <dbReference type="NCBI Taxonomy" id="1437280"/>
    <lineage>
        <taxon>Bacteria</taxon>
        <taxon>Pseudomonadati</taxon>
        <taxon>Bacteroidota</taxon>
        <taxon>Sphingobacteriia</taxon>
        <taxon>Sphingobacteriales</taxon>
        <taxon>Sphingobacteriaceae</taxon>
        <taxon>Sphingobacterium</taxon>
    </lineage>
</organism>
<dbReference type="CDD" id="cd06171">
    <property type="entry name" value="Sigma70_r4"/>
    <property type="match status" value="1"/>
</dbReference>
<proteinExistence type="inferred from homology"/>
<dbReference type="InterPro" id="IPR013249">
    <property type="entry name" value="RNA_pol_sigma70_r4_t2"/>
</dbReference>
<dbReference type="RefSeq" id="WP_133582981.1">
    <property type="nucleotide sequence ID" value="NZ_SNYV01000011.1"/>
</dbReference>
<dbReference type="InterPro" id="IPR036388">
    <property type="entry name" value="WH-like_DNA-bd_sf"/>
</dbReference>
<keyword evidence="5" id="KW-1133">Transmembrane helix</keyword>
<keyword evidence="3" id="KW-0731">Sigma factor</keyword>
<dbReference type="Gene3D" id="1.10.1740.10">
    <property type="match status" value="1"/>
</dbReference>
<evidence type="ECO:0000256" key="1">
    <source>
        <dbReference type="ARBA" id="ARBA00010641"/>
    </source>
</evidence>
<dbReference type="InterPro" id="IPR039425">
    <property type="entry name" value="RNA_pol_sigma-70-like"/>
</dbReference>
<dbReference type="SUPFAM" id="SSF88659">
    <property type="entry name" value="Sigma3 and sigma4 domains of RNA polymerase sigma factors"/>
    <property type="match status" value="1"/>
</dbReference>
<evidence type="ECO:0000256" key="4">
    <source>
        <dbReference type="ARBA" id="ARBA00023163"/>
    </source>
</evidence>
<evidence type="ECO:0000313" key="8">
    <source>
        <dbReference type="EMBL" id="TDQ79168.1"/>
    </source>
</evidence>
<dbReference type="GO" id="GO:0003677">
    <property type="term" value="F:DNA binding"/>
    <property type="evidence" value="ECO:0007669"/>
    <property type="project" value="InterPro"/>
</dbReference>
<protein>
    <submittedName>
        <fullName evidence="8">RNA polymerase sigma-70 factor (ECF subfamily)</fullName>
    </submittedName>
</protein>
<feature type="domain" description="RNA polymerase sigma factor 70 region 4 type 2" evidence="7">
    <location>
        <begin position="125"/>
        <end position="175"/>
    </location>
</feature>
<keyword evidence="9" id="KW-1185">Reference proteome</keyword>
<gene>
    <name evidence="8" type="ORF">CLV99_0600</name>
</gene>
<accession>A0A4R6WK75</accession>
<dbReference type="Gene3D" id="1.10.10.10">
    <property type="entry name" value="Winged helix-like DNA-binding domain superfamily/Winged helix DNA-binding domain"/>
    <property type="match status" value="1"/>
</dbReference>
<dbReference type="PANTHER" id="PTHR43133">
    <property type="entry name" value="RNA POLYMERASE ECF-TYPE SIGMA FACTO"/>
    <property type="match status" value="1"/>
</dbReference>
<evidence type="ECO:0000313" key="9">
    <source>
        <dbReference type="Proteomes" id="UP000295292"/>
    </source>
</evidence>
<feature type="domain" description="RNA polymerase sigma-70 region 2" evidence="6">
    <location>
        <begin position="27"/>
        <end position="93"/>
    </location>
</feature>
<evidence type="ECO:0000259" key="7">
    <source>
        <dbReference type="Pfam" id="PF08281"/>
    </source>
</evidence>
<dbReference type="EMBL" id="SNYV01000011">
    <property type="protein sequence ID" value="TDQ79168.1"/>
    <property type="molecule type" value="Genomic_DNA"/>
</dbReference>
<dbReference type="GO" id="GO:0006352">
    <property type="term" value="P:DNA-templated transcription initiation"/>
    <property type="evidence" value="ECO:0007669"/>
    <property type="project" value="InterPro"/>
</dbReference>
<dbReference type="GO" id="GO:0016987">
    <property type="term" value="F:sigma factor activity"/>
    <property type="evidence" value="ECO:0007669"/>
    <property type="project" value="UniProtKB-KW"/>
</dbReference>
<dbReference type="NCBIfam" id="TIGR02937">
    <property type="entry name" value="sigma70-ECF"/>
    <property type="match status" value="1"/>
</dbReference>
<dbReference type="InterPro" id="IPR007627">
    <property type="entry name" value="RNA_pol_sigma70_r2"/>
</dbReference>
<keyword evidence="4" id="KW-0804">Transcription</keyword>